<keyword evidence="2" id="KW-1185">Reference proteome</keyword>
<dbReference type="EMBL" id="JAERTY010000002">
    <property type="protein sequence ID" value="MBL1407953.1"/>
    <property type="molecule type" value="Genomic_DNA"/>
</dbReference>
<name>A0ABS1QZU0_9SPHI</name>
<comment type="caution">
    <text evidence="1">The sequence shown here is derived from an EMBL/GenBank/DDBJ whole genome shotgun (WGS) entry which is preliminary data.</text>
</comment>
<evidence type="ECO:0008006" key="3">
    <source>
        <dbReference type="Google" id="ProtNLM"/>
    </source>
</evidence>
<evidence type="ECO:0000313" key="1">
    <source>
        <dbReference type="EMBL" id="MBL1407953.1"/>
    </source>
</evidence>
<evidence type="ECO:0000313" key="2">
    <source>
        <dbReference type="Proteomes" id="UP000625283"/>
    </source>
</evidence>
<protein>
    <recommendedName>
        <fullName evidence="3">LTXXQ motif family protein</fullName>
    </recommendedName>
</protein>
<reference evidence="1 2" key="1">
    <citation type="submission" date="2021-01" db="EMBL/GenBank/DDBJ databases">
        <title>C459-1 draft genome sequence.</title>
        <authorList>
            <person name="Zhang X.-F."/>
        </authorList>
    </citation>
    <scope>NUCLEOTIDE SEQUENCE [LARGE SCALE GENOMIC DNA]</scope>
    <source>
        <strain evidence="2">C459-1</strain>
    </source>
</reference>
<dbReference type="Proteomes" id="UP000625283">
    <property type="component" value="Unassembled WGS sequence"/>
</dbReference>
<organism evidence="1 2">
    <name type="scientific">Sphingobacterium faecale</name>
    <dbReference type="NCBI Taxonomy" id="2803775"/>
    <lineage>
        <taxon>Bacteria</taxon>
        <taxon>Pseudomonadati</taxon>
        <taxon>Bacteroidota</taxon>
        <taxon>Sphingobacteriia</taxon>
        <taxon>Sphingobacteriales</taxon>
        <taxon>Sphingobacteriaceae</taxon>
        <taxon>Sphingobacterium</taxon>
    </lineage>
</organism>
<sequence length="146" mass="17280">MMLRLKYILTTLFLLLISLSITFAQQRNFEAIESEKIAYITKELKITPSEAQKFFPIYNKYSDELRELKRAKRGETPQQANSFTGVKRDVIAFDAKEVETKKKYREEFAKILGQARASQFFQVVEDFNDLLRSTLQERQNNDRRKK</sequence>
<gene>
    <name evidence="1" type="ORF">JKG61_04255</name>
</gene>
<proteinExistence type="predicted"/>
<accession>A0ABS1QZU0</accession>